<protein>
    <recommendedName>
        <fullName evidence="4">Zinc finger PHD-type domain-containing protein</fullName>
    </recommendedName>
</protein>
<dbReference type="AlphaFoldDB" id="A0AAF3EUA4"/>
<evidence type="ECO:0000256" key="1">
    <source>
        <dbReference type="SAM" id="MobiDB-lite"/>
    </source>
</evidence>
<evidence type="ECO:0000313" key="3">
    <source>
        <dbReference type="WBParaSite" id="MBELARI_LOCUS17757"/>
    </source>
</evidence>
<sequence>MASCKQLFSSPLTCHSLTYRTAEFLVVDFDKKGQIPSLKFPMNDPEPQIIRITNKHPTEAMCLQVFPPLPRDAWDKPFGHVWSTMTNEWFLELYGWVKGMKIADQVMVACQKYGTPLGHGKKPITPSDFHAMEFAAFCELQASIDDVALQIDAGFVVPVILIEQYIFDVLDKVLQAPEDDDVSSSSLRSNDELNENVSSMSSSLSTASLSLLGNGLIHSTPMVQDTPAKSPIAAVTCQKRRRSGDLFRDSLKTIAEVESASNSDQPGPSNQRIRHKDNNSDEDGALIDFIHTSTSQPRGYENALSDKNQDTHIRKNDGCPKCHKTMYGKACLRCQDGCLKWWHTRCFDTTLHYRADEAKARAHDGKLLCAACRQGI</sequence>
<keyword evidence="2" id="KW-1185">Reference proteome</keyword>
<dbReference type="Proteomes" id="UP000887575">
    <property type="component" value="Unassembled WGS sequence"/>
</dbReference>
<feature type="compositionally biased region" description="Polar residues" evidence="1">
    <location>
        <begin position="259"/>
        <end position="271"/>
    </location>
</feature>
<reference evidence="3" key="1">
    <citation type="submission" date="2024-02" db="UniProtKB">
        <authorList>
            <consortium name="WormBaseParasite"/>
        </authorList>
    </citation>
    <scope>IDENTIFICATION</scope>
</reference>
<accession>A0AAF3EUA4</accession>
<feature type="region of interest" description="Disordered" evidence="1">
    <location>
        <begin position="257"/>
        <end position="281"/>
    </location>
</feature>
<organism evidence="2 3">
    <name type="scientific">Mesorhabditis belari</name>
    <dbReference type="NCBI Taxonomy" id="2138241"/>
    <lineage>
        <taxon>Eukaryota</taxon>
        <taxon>Metazoa</taxon>
        <taxon>Ecdysozoa</taxon>
        <taxon>Nematoda</taxon>
        <taxon>Chromadorea</taxon>
        <taxon>Rhabditida</taxon>
        <taxon>Rhabditina</taxon>
        <taxon>Rhabditomorpha</taxon>
        <taxon>Rhabditoidea</taxon>
        <taxon>Rhabditidae</taxon>
        <taxon>Mesorhabditinae</taxon>
        <taxon>Mesorhabditis</taxon>
    </lineage>
</organism>
<evidence type="ECO:0008006" key="4">
    <source>
        <dbReference type="Google" id="ProtNLM"/>
    </source>
</evidence>
<evidence type="ECO:0000313" key="2">
    <source>
        <dbReference type="Proteomes" id="UP000887575"/>
    </source>
</evidence>
<proteinExistence type="predicted"/>
<name>A0AAF3EUA4_9BILA</name>
<dbReference type="WBParaSite" id="MBELARI_LOCUS17757">
    <property type="protein sequence ID" value="MBELARI_LOCUS17757"/>
    <property type="gene ID" value="MBELARI_LOCUS17757"/>
</dbReference>